<dbReference type="Proteomes" id="UP001596091">
    <property type="component" value="Unassembled WGS sequence"/>
</dbReference>
<evidence type="ECO:0000256" key="6">
    <source>
        <dbReference type="PROSITE-ProRule" id="PRU00552"/>
    </source>
</evidence>
<dbReference type="PROSITE" id="PS51194">
    <property type="entry name" value="HELICASE_CTER"/>
    <property type="match status" value="1"/>
</dbReference>
<evidence type="ECO:0000313" key="11">
    <source>
        <dbReference type="Proteomes" id="UP001596091"/>
    </source>
</evidence>
<dbReference type="InterPro" id="IPR014001">
    <property type="entry name" value="Helicase_ATP-bd"/>
</dbReference>
<dbReference type="RefSeq" id="WP_263341602.1">
    <property type="nucleotide sequence ID" value="NZ_JAGSYH010000007.1"/>
</dbReference>
<dbReference type="InterPro" id="IPR014014">
    <property type="entry name" value="RNA_helicase_DEAD_Q_motif"/>
</dbReference>
<dbReference type="PANTHER" id="PTHR47959:SF13">
    <property type="entry name" value="ATP-DEPENDENT RNA HELICASE RHLE"/>
    <property type="match status" value="1"/>
</dbReference>
<keyword evidence="3 10" id="KW-0347">Helicase</keyword>
<dbReference type="CDD" id="cd18787">
    <property type="entry name" value="SF2_C_DEAD"/>
    <property type="match status" value="1"/>
</dbReference>
<dbReference type="EC" id="3.6.4.-" evidence="10"/>
<dbReference type="EMBL" id="JBHSPH010000018">
    <property type="protein sequence ID" value="MFC5865259.1"/>
    <property type="molecule type" value="Genomic_DNA"/>
</dbReference>
<comment type="caution">
    <text evidence="10">The sequence shown here is derived from an EMBL/GenBank/DDBJ whole genome shotgun (WGS) entry which is preliminary data.</text>
</comment>
<dbReference type="Gene3D" id="3.40.50.300">
    <property type="entry name" value="P-loop containing nucleotide triphosphate hydrolases"/>
    <property type="match status" value="2"/>
</dbReference>
<dbReference type="InterPro" id="IPR011545">
    <property type="entry name" value="DEAD/DEAH_box_helicase_dom"/>
</dbReference>
<evidence type="ECO:0000256" key="5">
    <source>
        <dbReference type="ARBA" id="ARBA00038437"/>
    </source>
</evidence>
<evidence type="ECO:0000256" key="3">
    <source>
        <dbReference type="ARBA" id="ARBA00022806"/>
    </source>
</evidence>
<feature type="domain" description="DEAD-box RNA helicase Q" evidence="9">
    <location>
        <begin position="2"/>
        <end position="30"/>
    </location>
</feature>
<evidence type="ECO:0000259" key="8">
    <source>
        <dbReference type="PROSITE" id="PS51194"/>
    </source>
</evidence>
<dbReference type="InterPro" id="IPR050079">
    <property type="entry name" value="DEAD_box_RNA_helicase"/>
</dbReference>
<evidence type="ECO:0000259" key="7">
    <source>
        <dbReference type="PROSITE" id="PS51192"/>
    </source>
</evidence>
<accession>A0ABW1EMW8</accession>
<dbReference type="SMART" id="SM00487">
    <property type="entry name" value="DEXDc"/>
    <property type="match status" value="1"/>
</dbReference>
<keyword evidence="11" id="KW-1185">Reference proteome</keyword>
<evidence type="ECO:0000313" key="10">
    <source>
        <dbReference type="EMBL" id="MFC5865259.1"/>
    </source>
</evidence>
<comment type="similarity">
    <text evidence="5">Belongs to the DEAD box helicase family.</text>
</comment>
<dbReference type="CDD" id="cd00268">
    <property type="entry name" value="DEADc"/>
    <property type="match status" value="1"/>
</dbReference>
<dbReference type="InterPro" id="IPR044742">
    <property type="entry name" value="DEAD/DEAH_RhlB"/>
</dbReference>
<dbReference type="GO" id="GO:0004386">
    <property type="term" value="F:helicase activity"/>
    <property type="evidence" value="ECO:0007669"/>
    <property type="project" value="UniProtKB-KW"/>
</dbReference>
<dbReference type="SUPFAM" id="SSF52540">
    <property type="entry name" value="P-loop containing nucleoside triphosphate hydrolases"/>
    <property type="match status" value="1"/>
</dbReference>
<evidence type="ECO:0000256" key="4">
    <source>
        <dbReference type="ARBA" id="ARBA00022840"/>
    </source>
</evidence>
<keyword evidence="4" id="KW-0067">ATP-binding</keyword>
<dbReference type="InterPro" id="IPR001650">
    <property type="entry name" value="Helicase_C-like"/>
</dbReference>
<dbReference type="PANTHER" id="PTHR47959">
    <property type="entry name" value="ATP-DEPENDENT RNA HELICASE RHLE-RELATED"/>
    <property type="match status" value="1"/>
</dbReference>
<gene>
    <name evidence="10" type="ORF">ACFPT7_23340</name>
</gene>
<evidence type="ECO:0000259" key="9">
    <source>
        <dbReference type="PROSITE" id="PS51195"/>
    </source>
</evidence>
<dbReference type="SMART" id="SM00490">
    <property type="entry name" value="HELICc"/>
    <property type="match status" value="1"/>
</dbReference>
<dbReference type="GO" id="GO:0016787">
    <property type="term" value="F:hydrolase activity"/>
    <property type="evidence" value="ECO:0007669"/>
    <property type="project" value="UniProtKB-KW"/>
</dbReference>
<reference evidence="11" key="1">
    <citation type="journal article" date="2019" name="Int. J. Syst. Evol. Microbiol.">
        <title>The Global Catalogue of Microorganisms (GCM) 10K type strain sequencing project: providing services to taxonomists for standard genome sequencing and annotation.</title>
        <authorList>
            <consortium name="The Broad Institute Genomics Platform"/>
            <consortium name="The Broad Institute Genome Sequencing Center for Infectious Disease"/>
            <person name="Wu L."/>
            <person name="Ma J."/>
        </authorList>
    </citation>
    <scope>NUCLEOTIDE SEQUENCE [LARGE SCALE GENOMIC DNA]</scope>
    <source>
        <strain evidence="11">JCM 4087</strain>
    </source>
</reference>
<feature type="short sequence motif" description="Q motif" evidence="6">
    <location>
        <begin position="2"/>
        <end position="30"/>
    </location>
</feature>
<dbReference type="Pfam" id="PF00270">
    <property type="entry name" value="DEAD"/>
    <property type="match status" value="1"/>
</dbReference>
<dbReference type="PROSITE" id="PS51195">
    <property type="entry name" value="Q_MOTIF"/>
    <property type="match status" value="1"/>
</dbReference>
<name>A0ABW1EMW8_9BACT</name>
<evidence type="ECO:0000256" key="1">
    <source>
        <dbReference type="ARBA" id="ARBA00022741"/>
    </source>
</evidence>
<sequence>MTQFSDFAISDALKQRIASLNFVTPTPVQASAVPPALEGRDVLATAQTGTGKTLSFLIPIVERFDRPRTQSLAENSSAATKSSKDARRATTLILLPTRELAMQVEAEFLKVSPNSRNTVALVVGGMAEGPQLEKLRRGARVIVATPGRLEDYLDRKLARLDGIEILVLDEVDRMLDMGFQPAIRRIADSLPANRQTLCYSATLDAPIQRIAQDYLKDPVRIEIGSVLKPSENVELQTFEVEQNQKQELLEHLLENANGSFLVFVRTKHGADRVAQRLVRNGHAATQIHGDRTQAQRNQALKSFSEGRHRVLVATDVAARGIDVAHVAHVVNYDIPKVAEDFVHRIGRTGRAKNRGIASTFASAAERSDLRKIERNLGISMKRFRVTAPQNA</sequence>
<feature type="domain" description="Helicase C-terminal" evidence="8">
    <location>
        <begin position="244"/>
        <end position="391"/>
    </location>
</feature>
<feature type="domain" description="Helicase ATP-binding" evidence="7">
    <location>
        <begin position="33"/>
        <end position="221"/>
    </location>
</feature>
<protein>
    <submittedName>
        <fullName evidence="10">DEAD/DEAH box helicase</fullName>
        <ecNumber evidence="10">3.6.4.-</ecNumber>
    </submittedName>
</protein>
<dbReference type="Pfam" id="PF00271">
    <property type="entry name" value="Helicase_C"/>
    <property type="match status" value="1"/>
</dbReference>
<proteinExistence type="inferred from homology"/>
<keyword evidence="2 10" id="KW-0378">Hydrolase</keyword>
<organism evidence="10 11">
    <name type="scientific">Acidicapsa dinghuensis</name>
    <dbReference type="NCBI Taxonomy" id="2218256"/>
    <lineage>
        <taxon>Bacteria</taxon>
        <taxon>Pseudomonadati</taxon>
        <taxon>Acidobacteriota</taxon>
        <taxon>Terriglobia</taxon>
        <taxon>Terriglobales</taxon>
        <taxon>Acidobacteriaceae</taxon>
        <taxon>Acidicapsa</taxon>
    </lineage>
</organism>
<keyword evidence="1" id="KW-0547">Nucleotide-binding</keyword>
<dbReference type="InterPro" id="IPR027417">
    <property type="entry name" value="P-loop_NTPase"/>
</dbReference>
<dbReference type="PROSITE" id="PS51192">
    <property type="entry name" value="HELICASE_ATP_BIND_1"/>
    <property type="match status" value="1"/>
</dbReference>
<evidence type="ECO:0000256" key="2">
    <source>
        <dbReference type="ARBA" id="ARBA00022801"/>
    </source>
</evidence>